<dbReference type="EMBL" id="JAEPRE010000325">
    <property type="protein sequence ID" value="KAG2229003.1"/>
    <property type="molecule type" value="Genomic_DNA"/>
</dbReference>
<feature type="region of interest" description="Disordered" evidence="1">
    <location>
        <begin position="250"/>
        <end position="271"/>
    </location>
</feature>
<accession>A0A8H7SJ33</accession>
<protein>
    <submittedName>
        <fullName evidence="2">Uncharacterized protein</fullName>
    </submittedName>
</protein>
<dbReference type="AlphaFoldDB" id="A0A8H7SJ33"/>
<keyword evidence="3" id="KW-1185">Reference proteome</keyword>
<feature type="compositionally biased region" description="Basic and acidic residues" evidence="1">
    <location>
        <begin position="260"/>
        <end position="271"/>
    </location>
</feature>
<evidence type="ECO:0000313" key="2">
    <source>
        <dbReference type="EMBL" id="KAG2229003.1"/>
    </source>
</evidence>
<dbReference type="Proteomes" id="UP000613177">
    <property type="component" value="Unassembled WGS sequence"/>
</dbReference>
<evidence type="ECO:0000313" key="3">
    <source>
        <dbReference type="Proteomes" id="UP000613177"/>
    </source>
</evidence>
<organism evidence="2 3">
    <name type="scientific">Thamnidium elegans</name>
    <dbReference type="NCBI Taxonomy" id="101142"/>
    <lineage>
        <taxon>Eukaryota</taxon>
        <taxon>Fungi</taxon>
        <taxon>Fungi incertae sedis</taxon>
        <taxon>Mucoromycota</taxon>
        <taxon>Mucoromycotina</taxon>
        <taxon>Mucoromycetes</taxon>
        <taxon>Mucorales</taxon>
        <taxon>Mucorineae</taxon>
        <taxon>Mucoraceae</taxon>
        <taxon>Thamnidium</taxon>
    </lineage>
</organism>
<evidence type="ECO:0000256" key="1">
    <source>
        <dbReference type="SAM" id="MobiDB-lite"/>
    </source>
</evidence>
<sequence>MSQDNWCSPNQSRLGLEIGPTRAVDFLSGIVKIGLDICYKDDPTMPIILCAKPIDQNPYKNRRYRNESTTNENDQAEVEIQHTIVKQTQLVEFLNTKYLPFGVENSDVYEPKNLSFNEIFSDVLKVTNVLNDKTVNGFSKWCSNKKLKLMEATSKRRMNEAGQKVTTRLLYTLKNKFVEYHTILGAALEDIVMLLPRHQDNLNKMKETGYEVIGYTRKSKGENDDMKRIRLLNLMVEKLKTRSLADRVFVSPNSSAGDPLNKRDEKKNQKR</sequence>
<gene>
    <name evidence="2" type="ORF">INT48_004753</name>
</gene>
<reference evidence="2" key="1">
    <citation type="submission" date="2021-01" db="EMBL/GenBank/DDBJ databases">
        <title>Metabolic potential, ecology and presence of endohyphal bacteria is reflected in genomic diversity of Mucoromycotina.</title>
        <authorList>
            <person name="Muszewska A."/>
            <person name="Okrasinska A."/>
            <person name="Steczkiewicz K."/>
            <person name="Drgas O."/>
            <person name="Orlowska M."/>
            <person name="Perlinska-Lenart U."/>
            <person name="Aleksandrzak-Piekarczyk T."/>
            <person name="Szatraj K."/>
            <person name="Zielenkiewicz U."/>
            <person name="Pilsyk S."/>
            <person name="Malc E."/>
            <person name="Mieczkowski P."/>
            <person name="Kruszewska J.S."/>
            <person name="Biernat P."/>
            <person name="Pawlowska J."/>
        </authorList>
    </citation>
    <scope>NUCLEOTIDE SEQUENCE</scope>
    <source>
        <strain evidence="2">WA0000018081</strain>
    </source>
</reference>
<comment type="caution">
    <text evidence="2">The sequence shown here is derived from an EMBL/GenBank/DDBJ whole genome shotgun (WGS) entry which is preliminary data.</text>
</comment>
<name>A0A8H7SJ33_9FUNG</name>
<proteinExistence type="predicted"/>